<evidence type="ECO:0000256" key="1">
    <source>
        <dbReference type="ARBA" id="ARBA00022614"/>
    </source>
</evidence>
<evidence type="ECO:0000313" key="4">
    <source>
        <dbReference type="Proteomes" id="UP000007800"/>
    </source>
</evidence>
<dbReference type="InterPro" id="IPR050836">
    <property type="entry name" value="SDS22/Internalin_LRR"/>
</dbReference>
<reference evidence="3 4" key="1">
    <citation type="submission" date="2008-07" db="EMBL/GenBank/DDBJ databases">
        <authorList>
            <person name="El-Sayed N."/>
            <person name="Caler E."/>
            <person name="Inman J."/>
            <person name="Amedeo P."/>
            <person name="Hass B."/>
            <person name="Wortman J."/>
        </authorList>
    </citation>
    <scope>NUCLEOTIDE SEQUENCE [LARGE SCALE GENOMIC DNA]</scope>
    <source>
        <strain evidence="4">ATCC 50983 / TXsc</strain>
    </source>
</reference>
<dbReference type="AlphaFoldDB" id="C5L3R6"/>
<dbReference type="Proteomes" id="UP000007800">
    <property type="component" value="Unassembled WGS sequence"/>
</dbReference>
<dbReference type="EMBL" id="GG678922">
    <property type="protein sequence ID" value="EER08645.1"/>
    <property type="molecule type" value="Genomic_DNA"/>
</dbReference>
<gene>
    <name evidence="3" type="ORF">Pmar_PMAR017701</name>
</gene>
<evidence type="ECO:0000313" key="3">
    <source>
        <dbReference type="EMBL" id="EER08645.1"/>
    </source>
</evidence>
<dbReference type="PANTHER" id="PTHR46652:SF3">
    <property type="entry name" value="LEUCINE-RICH REPEAT-CONTAINING PROTEIN 9"/>
    <property type="match status" value="1"/>
</dbReference>
<dbReference type="Pfam" id="PF00560">
    <property type="entry name" value="LRR_1"/>
    <property type="match status" value="1"/>
</dbReference>
<evidence type="ECO:0000256" key="2">
    <source>
        <dbReference type="ARBA" id="ARBA00022737"/>
    </source>
</evidence>
<accession>C5L3R6</accession>
<dbReference type="PRINTS" id="PR00019">
    <property type="entry name" value="LEURICHRPT"/>
</dbReference>
<dbReference type="SUPFAM" id="SSF52058">
    <property type="entry name" value="L domain-like"/>
    <property type="match status" value="1"/>
</dbReference>
<protein>
    <submittedName>
        <fullName evidence="3">Lumican, putative</fullName>
    </submittedName>
</protein>
<dbReference type="PANTHER" id="PTHR46652">
    <property type="entry name" value="LEUCINE-RICH REPEAT AND IQ DOMAIN-CONTAINING PROTEIN 1-RELATED"/>
    <property type="match status" value="1"/>
</dbReference>
<organism evidence="4">
    <name type="scientific">Perkinsus marinus (strain ATCC 50983 / TXsc)</name>
    <dbReference type="NCBI Taxonomy" id="423536"/>
    <lineage>
        <taxon>Eukaryota</taxon>
        <taxon>Sar</taxon>
        <taxon>Alveolata</taxon>
        <taxon>Perkinsozoa</taxon>
        <taxon>Perkinsea</taxon>
        <taxon>Perkinsida</taxon>
        <taxon>Perkinsidae</taxon>
        <taxon>Perkinsus</taxon>
    </lineage>
</organism>
<keyword evidence="4" id="KW-1185">Reference proteome</keyword>
<dbReference type="InterPro" id="IPR001611">
    <property type="entry name" value="Leu-rich_rpt"/>
</dbReference>
<dbReference type="InterPro" id="IPR032675">
    <property type="entry name" value="LRR_dom_sf"/>
</dbReference>
<dbReference type="Pfam" id="PF13855">
    <property type="entry name" value="LRR_8"/>
    <property type="match status" value="1"/>
</dbReference>
<dbReference type="GeneID" id="9042483"/>
<keyword evidence="2" id="KW-0677">Repeat</keyword>
<dbReference type="Gene3D" id="3.80.10.10">
    <property type="entry name" value="Ribonuclease Inhibitor"/>
    <property type="match status" value="1"/>
</dbReference>
<dbReference type="PROSITE" id="PS51450">
    <property type="entry name" value="LRR"/>
    <property type="match status" value="3"/>
</dbReference>
<feature type="non-terminal residue" evidence="3">
    <location>
        <position position="96"/>
    </location>
</feature>
<dbReference type="RefSeq" id="XP_002776829.1">
    <property type="nucleotide sequence ID" value="XM_002776783.1"/>
</dbReference>
<name>C5L3R6_PERM5</name>
<proteinExistence type="predicted"/>
<dbReference type="InParanoid" id="C5L3R6"/>
<dbReference type="OrthoDB" id="271226at2759"/>
<feature type="non-terminal residue" evidence="3">
    <location>
        <position position="1"/>
    </location>
</feature>
<sequence>ELGDWSNCRNSLRELRLSGNSIKHIPANGLDKTERLELLDLSENQLTTINNISHLRELAVLRLADNHIESLLGLDGLGRLRELDLSNNSIKAGRDA</sequence>
<keyword evidence="1" id="KW-0433">Leucine-rich repeat</keyword>